<feature type="transmembrane region" description="Helical" evidence="1">
    <location>
        <begin position="9"/>
        <end position="27"/>
    </location>
</feature>
<sequence>MTSDKKKKYMIIGIVVLFAAIVIRAAAWGMKEGIGGISLLAAGLLIVGLLCALLVYVCICIWIYRDCAKRGENGLLWMIIVFIATPILGIIIYMITRGENRILCRYCGYRIKASARYCENCGEENQGRQEEMAVQKSSKGFGFMIAAILSGILMIGCFISFVVLAFTTDDFLDKNTWNTGIIMASIENKWGDDWNLSFNYASEGFRKSAKFRIDDNQAVLHAQISCEEGQLLMHIIQDEKEEIIDVSNLKEPLVYPLTEYQAGKILVVLEINGAKNVKSKIEMENPGDS</sequence>
<evidence type="ECO:0000313" key="3">
    <source>
        <dbReference type="Proteomes" id="UP000306509"/>
    </source>
</evidence>
<feature type="transmembrane region" description="Helical" evidence="1">
    <location>
        <begin position="39"/>
        <end position="63"/>
    </location>
</feature>
<keyword evidence="3" id="KW-1185">Reference proteome</keyword>
<dbReference type="AlphaFoldDB" id="A0A4U8QAJ2"/>
<organism evidence="2 3">
    <name type="scientific">Robinsoniella peoriensis</name>
    <dbReference type="NCBI Taxonomy" id="180332"/>
    <lineage>
        <taxon>Bacteria</taxon>
        <taxon>Bacillati</taxon>
        <taxon>Bacillota</taxon>
        <taxon>Clostridia</taxon>
        <taxon>Lachnospirales</taxon>
        <taxon>Lachnospiraceae</taxon>
        <taxon>Robinsoniella</taxon>
    </lineage>
</organism>
<keyword evidence="1" id="KW-1133">Transmembrane helix</keyword>
<proteinExistence type="predicted"/>
<feature type="transmembrane region" description="Helical" evidence="1">
    <location>
        <begin position="75"/>
        <end position="95"/>
    </location>
</feature>
<dbReference type="EMBL" id="QGQD01000037">
    <property type="protein sequence ID" value="TLD01484.1"/>
    <property type="molecule type" value="Genomic_DNA"/>
</dbReference>
<name>A0A4U8QAJ2_9FIRM</name>
<dbReference type="RefSeq" id="WP_138002222.1">
    <property type="nucleotide sequence ID" value="NZ_QGQD01000037.1"/>
</dbReference>
<accession>A0A4U8QAJ2</accession>
<dbReference type="Proteomes" id="UP000306509">
    <property type="component" value="Unassembled WGS sequence"/>
</dbReference>
<dbReference type="STRING" id="180332.GCA_000797495_03102"/>
<evidence type="ECO:0000313" key="2">
    <source>
        <dbReference type="EMBL" id="TLD01484.1"/>
    </source>
</evidence>
<protein>
    <recommendedName>
        <fullName evidence="4">Zinc-ribbon domain-containing protein</fullName>
    </recommendedName>
</protein>
<gene>
    <name evidence="2" type="ORF">DSM106044_01629</name>
</gene>
<comment type="caution">
    <text evidence="2">The sequence shown here is derived from an EMBL/GenBank/DDBJ whole genome shotgun (WGS) entry which is preliminary data.</text>
</comment>
<evidence type="ECO:0000256" key="1">
    <source>
        <dbReference type="SAM" id="Phobius"/>
    </source>
</evidence>
<reference evidence="2 3" key="1">
    <citation type="journal article" date="2019" name="Anaerobe">
        <title>Detection of Robinsoniella peoriensis in multiple bone samples of a trauma patient.</title>
        <authorList>
            <person name="Schrottner P."/>
            <person name="Hartwich K."/>
            <person name="Bunk B."/>
            <person name="Schober I."/>
            <person name="Helbig S."/>
            <person name="Rudolph W.W."/>
            <person name="Gunzer F."/>
        </authorList>
    </citation>
    <scope>NUCLEOTIDE SEQUENCE [LARGE SCALE GENOMIC DNA]</scope>
    <source>
        <strain evidence="2 3">DSM 106044</strain>
    </source>
</reference>
<keyword evidence="1" id="KW-0812">Transmembrane</keyword>
<keyword evidence="1" id="KW-0472">Membrane</keyword>
<feature type="transmembrane region" description="Helical" evidence="1">
    <location>
        <begin position="141"/>
        <end position="166"/>
    </location>
</feature>
<evidence type="ECO:0008006" key="4">
    <source>
        <dbReference type="Google" id="ProtNLM"/>
    </source>
</evidence>